<dbReference type="Proteomes" id="UP000611762">
    <property type="component" value="Unassembled WGS sequence"/>
</dbReference>
<proteinExistence type="predicted"/>
<dbReference type="InterPro" id="IPR011051">
    <property type="entry name" value="RmlC_Cupin_sf"/>
</dbReference>
<reference evidence="5" key="1">
    <citation type="submission" date="2020-08" db="EMBL/GenBank/DDBJ databases">
        <title>Genome public.</title>
        <authorList>
            <person name="Liu C."/>
            <person name="Sun Q."/>
        </authorList>
    </citation>
    <scope>NUCLEOTIDE SEQUENCE</scope>
    <source>
        <strain evidence="5">H8</strain>
    </source>
</reference>
<protein>
    <submittedName>
        <fullName evidence="5">Helix-turn-helix transcriptional regulator</fullName>
    </submittedName>
</protein>
<dbReference type="PROSITE" id="PS01124">
    <property type="entry name" value="HTH_ARAC_FAMILY_2"/>
    <property type="match status" value="1"/>
</dbReference>
<dbReference type="PANTHER" id="PTHR43280">
    <property type="entry name" value="ARAC-FAMILY TRANSCRIPTIONAL REGULATOR"/>
    <property type="match status" value="1"/>
</dbReference>
<keyword evidence="2" id="KW-0238">DNA-binding</keyword>
<dbReference type="InterPro" id="IPR003313">
    <property type="entry name" value="AraC-bd"/>
</dbReference>
<sequence>MIQHQTSNSCGNYNYNAFLYSDISYSAHFHKNYELIYVLKGTVELSVNGKPDVLKPGEMILISPYAVHSFAVDGKSKIWVGVFSEDFVLSFSKANSQISYSKFKCGLKQEAFLKEHLFFQGQPELYLAKSCLYLVCSECLKHAVAFDMKSSDEFRNRVIAFISENLSDEITLGSTAAALGYEYHYFSALFHRCFNMHFKEFINMFRFEFACEMLLHTKADIAFLAVECGFQSIRNFNRIFKKFSGHTPTEYRKQLQSED</sequence>
<dbReference type="EMBL" id="JACRSU010000002">
    <property type="protein sequence ID" value="MBC8540562.1"/>
    <property type="molecule type" value="Genomic_DNA"/>
</dbReference>
<feature type="domain" description="HTH araC/xylS-type" evidence="4">
    <location>
        <begin position="156"/>
        <end position="254"/>
    </location>
</feature>
<dbReference type="Pfam" id="PF02311">
    <property type="entry name" value="AraC_binding"/>
    <property type="match status" value="1"/>
</dbReference>
<evidence type="ECO:0000313" key="5">
    <source>
        <dbReference type="EMBL" id="MBC8540562.1"/>
    </source>
</evidence>
<dbReference type="InterPro" id="IPR009057">
    <property type="entry name" value="Homeodomain-like_sf"/>
</dbReference>
<dbReference type="GO" id="GO:0003700">
    <property type="term" value="F:DNA-binding transcription factor activity"/>
    <property type="evidence" value="ECO:0007669"/>
    <property type="project" value="InterPro"/>
</dbReference>
<keyword evidence="1" id="KW-0805">Transcription regulation</keyword>
<dbReference type="SUPFAM" id="SSF46689">
    <property type="entry name" value="Homeodomain-like"/>
    <property type="match status" value="2"/>
</dbReference>
<dbReference type="InterPro" id="IPR020449">
    <property type="entry name" value="Tscrpt_reg_AraC-type_HTH"/>
</dbReference>
<dbReference type="Gene3D" id="1.10.10.60">
    <property type="entry name" value="Homeodomain-like"/>
    <property type="match status" value="2"/>
</dbReference>
<dbReference type="Pfam" id="PF12833">
    <property type="entry name" value="HTH_18"/>
    <property type="match status" value="1"/>
</dbReference>
<dbReference type="PRINTS" id="PR00032">
    <property type="entry name" value="HTHARAC"/>
</dbReference>
<evidence type="ECO:0000313" key="6">
    <source>
        <dbReference type="Proteomes" id="UP000611762"/>
    </source>
</evidence>
<dbReference type="Gene3D" id="2.60.120.10">
    <property type="entry name" value="Jelly Rolls"/>
    <property type="match status" value="1"/>
</dbReference>
<dbReference type="InterPro" id="IPR018060">
    <property type="entry name" value="HTH_AraC"/>
</dbReference>
<accession>A0A926DMS0</accession>
<dbReference type="GO" id="GO:0043565">
    <property type="term" value="F:sequence-specific DNA binding"/>
    <property type="evidence" value="ECO:0007669"/>
    <property type="project" value="InterPro"/>
</dbReference>
<comment type="caution">
    <text evidence="5">The sequence shown here is derived from an EMBL/GenBank/DDBJ whole genome shotgun (WGS) entry which is preliminary data.</text>
</comment>
<evidence type="ECO:0000256" key="3">
    <source>
        <dbReference type="ARBA" id="ARBA00023163"/>
    </source>
</evidence>
<gene>
    <name evidence="5" type="ORF">H8698_06195</name>
</gene>
<name>A0A926DMS0_9FIRM</name>
<dbReference type="InterPro" id="IPR014710">
    <property type="entry name" value="RmlC-like_jellyroll"/>
</dbReference>
<dbReference type="AlphaFoldDB" id="A0A926DMS0"/>
<evidence type="ECO:0000256" key="1">
    <source>
        <dbReference type="ARBA" id="ARBA00023015"/>
    </source>
</evidence>
<dbReference type="RefSeq" id="WP_249311734.1">
    <property type="nucleotide sequence ID" value="NZ_JACRSU010000002.1"/>
</dbReference>
<dbReference type="PANTHER" id="PTHR43280:SF2">
    <property type="entry name" value="HTH-TYPE TRANSCRIPTIONAL REGULATOR EXSA"/>
    <property type="match status" value="1"/>
</dbReference>
<keyword evidence="6" id="KW-1185">Reference proteome</keyword>
<evidence type="ECO:0000259" key="4">
    <source>
        <dbReference type="PROSITE" id="PS01124"/>
    </source>
</evidence>
<dbReference type="SUPFAM" id="SSF51182">
    <property type="entry name" value="RmlC-like cupins"/>
    <property type="match status" value="1"/>
</dbReference>
<organism evidence="5 6">
    <name type="scientific">Congzhengia minquanensis</name>
    <dbReference type="NCBI Taxonomy" id="2763657"/>
    <lineage>
        <taxon>Bacteria</taxon>
        <taxon>Bacillati</taxon>
        <taxon>Bacillota</taxon>
        <taxon>Clostridia</taxon>
        <taxon>Eubacteriales</taxon>
        <taxon>Oscillospiraceae</taxon>
        <taxon>Congzhengia</taxon>
    </lineage>
</organism>
<dbReference type="SMART" id="SM00342">
    <property type="entry name" value="HTH_ARAC"/>
    <property type="match status" value="1"/>
</dbReference>
<evidence type="ECO:0000256" key="2">
    <source>
        <dbReference type="ARBA" id="ARBA00023125"/>
    </source>
</evidence>
<keyword evidence="3" id="KW-0804">Transcription</keyword>